<organism evidence="1 2">
    <name type="scientific">Powai lake megavirus</name>
    <dbReference type="NCBI Taxonomy" id="1842663"/>
    <lineage>
        <taxon>Viruses</taxon>
        <taxon>Varidnaviria</taxon>
        <taxon>Bamfordvirae</taxon>
        <taxon>Nucleocytoviricota</taxon>
        <taxon>Megaviricetes</taxon>
        <taxon>Imitervirales</taxon>
        <taxon>Mimiviridae</taxon>
        <taxon>Megamimivirinae</taxon>
        <taxon>Megavirus</taxon>
        <taxon>Megavirus powaiense</taxon>
    </lineage>
</organism>
<sequence length="310" mass="36099">MDGYNYAPDTISIQQFTEYLKMDVTPIEGLVIPNVTFPSHLTNKKRITEADDTIILNIRHLFNSLSSDNIDKIRELLRETIMTKTSGEQMLNDVAKEILSNFLISDKNIGSYMHLLNAVSNACLEIDNGVRTPTIAKYFIDECKYKIFDYISEKFVRELASMDIDDEDELDIYNRKRESIINLISTLCHLYDQRNDNKKIKVTANNLYPLIDKIINMYNDIRTKMKTLGDLYNGEDCENEQEYEVLARMANLYAEQLYTFMSKRAIEFMSDKTIIRNDNMKSLVEKFKNQIVPTLTEAYLIAKCDLIKYN</sequence>
<evidence type="ECO:0000313" key="1">
    <source>
        <dbReference type="EMBL" id="ANB50471.1"/>
    </source>
</evidence>
<keyword evidence="2" id="KW-1185">Reference proteome</keyword>
<dbReference type="EMBL" id="KU877344">
    <property type="protein sequence ID" value="ANB50471.1"/>
    <property type="molecule type" value="Genomic_DNA"/>
</dbReference>
<name>A0A167RAG0_9VIRU</name>
<reference evidence="1 2" key="1">
    <citation type="journal article" date="2016" name="Genome Announc.">
        <title>Complete Genome Sequence of a New Megavirus Family Member Isolated from an Inland Water Lake for the First Time in India.</title>
        <authorList>
            <person name="Chatterjee A."/>
            <person name="Ali F."/>
            <person name="Bange D."/>
            <person name="Kondabagil K."/>
        </authorList>
    </citation>
    <scope>NUCLEOTIDE SEQUENCE [LARGE SCALE GENOMIC DNA]</scope>
    <source>
        <strain evidence="1">1</strain>
    </source>
</reference>
<dbReference type="GeneID" id="80512833"/>
<evidence type="ECO:0000313" key="2">
    <source>
        <dbReference type="Proteomes" id="UP000241365"/>
    </source>
</evidence>
<dbReference type="RefSeq" id="YP_010776222.1">
    <property type="nucleotide sequence ID" value="NC_075034.1"/>
</dbReference>
<proteinExistence type="predicted"/>
<dbReference type="KEGG" id="vg:80512833"/>
<accession>A0A167RAG0</accession>
<protein>
    <submittedName>
        <fullName evidence="1">Uncharacterized protein</fullName>
    </submittedName>
</protein>
<dbReference type="Proteomes" id="UP000241365">
    <property type="component" value="Segment"/>
</dbReference>